<evidence type="ECO:0000256" key="6">
    <source>
        <dbReference type="ARBA" id="ARBA00047188"/>
    </source>
</evidence>
<dbReference type="InterPro" id="IPR055166">
    <property type="entry name" value="Transc_reg_Sar_Rot_HTH"/>
</dbReference>
<dbReference type="PROSITE" id="PS50995">
    <property type="entry name" value="HTH_MARR_2"/>
    <property type="match status" value="1"/>
</dbReference>
<protein>
    <recommendedName>
        <fullName evidence="6">HTH-type transcriptional regulator SarZ</fullName>
    </recommendedName>
    <alternativeName>
        <fullName evidence="7">Staphylococcal accessory regulator Z</fullName>
    </alternativeName>
</protein>
<evidence type="ECO:0000256" key="4">
    <source>
        <dbReference type="ARBA" id="ARBA00023163"/>
    </source>
</evidence>
<name>A0ABV9QJU6_9FIRM</name>
<evidence type="ECO:0000256" key="3">
    <source>
        <dbReference type="ARBA" id="ARBA00023125"/>
    </source>
</evidence>
<evidence type="ECO:0000259" key="8">
    <source>
        <dbReference type="PROSITE" id="PS50995"/>
    </source>
</evidence>
<evidence type="ECO:0000313" key="9">
    <source>
        <dbReference type="EMBL" id="MFC4803636.1"/>
    </source>
</evidence>
<comment type="caution">
    <text evidence="9">The sequence shown here is derived from an EMBL/GenBank/DDBJ whole genome shotgun (WGS) entry which is preliminary data.</text>
</comment>
<keyword evidence="3" id="KW-0238">DNA-binding</keyword>
<comment type="subcellular location">
    <subcellularLocation>
        <location evidence="1">Cytoplasm</location>
    </subcellularLocation>
</comment>
<dbReference type="Proteomes" id="UP001595916">
    <property type="component" value="Unassembled WGS sequence"/>
</dbReference>
<feature type="domain" description="HTH marR-type" evidence="8">
    <location>
        <begin position="5"/>
        <end position="137"/>
    </location>
</feature>
<dbReference type="EMBL" id="JBHSHL010000003">
    <property type="protein sequence ID" value="MFC4803636.1"/>
    <property type="molecule type" value="Genomic_DNA"/>
</dbReference>
<dbReference type="PANTHER" id="PTHR42756:SF1">
    <property type="entry name" value="TRANSCRIPTIONAL REPRESSOR OF EMRAB OPERON"/>
    <property type="match status" value="1"/>
</dbReference>
<sequence>MGDIELKILIGMHRNVNSIDKATSKLALEHGLTFSQFAVLEALYSKGDMTVGMVRKHILSSMGTIPLIINNLVKMNYVERLSDDNDRRVCIISLTHEGRQLIEGLAPKNETMIKEYMSVLTDEERDHLLYLMKKLGGKINEEKSTK</sequence>
<dbReference type="PANTHER" id="PTHR42756">
    <property type="entry name" value="TRANSCRIPTIONAL REGULATOR, MARR"/>
    <property type="match status" value="1"/>
</dbReference>
<dbReference type="SUPFAM" id="SSF46785">
    <property type="entry name" value="Winged helix' DNA-binding domain"/>
    <property type="match status" value="1"/>
</dbReference>
<evidence type="ECO:0000256" key="5">
    <source>
        <dbReference type="ARBA" id="ARBA00046337"/>
    </source>
</evidence>
<keyword evidence="10" id="KW-1185">Reference proteome</keyword>
<dbReference type="PRINTS" id="PR00598">
    <property type="entry name" value="HTHMARR"/>
</dbReference>
<keyword evidence="4" id="KW-0804">Transcription</keyword>
<comment type="similarity">
    <text evidence="5">Belongs to the SarZ family.</text>
</comment>
<proteinExistence type="inferred from homology"/>
<dbReference type="SMART" id="SM00347">
    <property type="entry name" value="HTH_MARR"/>
    <property type="match status" value="1"/>
</dbReference>
<dbReference type="Pfam" id="PF22381">
    <property type="entry name" value="Staph_reg_Sar_Rot"/>
    <property type="match status" value="1"/>
</dbReference>
<reference evidence="10" key="1">
    <citation type="journal article" date="2019" name="Int. J. Syst. Evol. Microbiol.">
        <title>The Global Catalogue of Microorganisms (GCM) 10K type strain sequencing project: providing services to taxonomists for standard genome sequencing and annotation.</title>
        <authorList>
            <consortium name="The Broad Institute Genomics Platform"/>
            <consortium name="The Broad Institute Genome Sequencing Center for Infectious Disease"/>
            <person name="Wu L."/>
            <person name="Ma J."/>
        </authorList>
    </citation>
    <scope>NUCLEOTIDE SEQUENCE [LARGE SCALE GENOMIC DNA]</scope>
    <source>
        <strain evidence="10">CCUG 46385</strain>
    </source>
</reference>
<dbReference type="InterPro" id="IPR036388">
    <property type="entry name" value="WH-like_DNA-bd_sf"/>
</dbReference>
<dbReference type="RefSeq" id="WP_379787081.1">
    <property type="nucleotide sequence ID" value="NZ_JBHSHL010000003.1"/>
</dbReference>
<evidence type="ECO:0000313" key="10">
    <source>
        <dbReference type="Proteomes" id="UP001595916"/>
    </source>
</evidence>
<evidence type="ECO:0000256" key="1">
    <source>
        <dbReference type="ARBA" id="ARBA00004496"/>
    </source>
</evidence>
<accession>A0ABV9QJU6</accession>
<evidence type="ECO:0000256" key="7">
    <source>
        <dbReference type="ARBA" id="ARBA00047207"/>
    </source>
</evidence>
<organism evidence="9 10">
    <name type="scientific">Filifactor villosus</name>
    <dbReference type="NCBI Taxonomy" id="29374"/>
    <lineage>
        <taxon>Bacteria</taxon>
        <taxon>Bacillati</taxon>
        <taxon>Bacillota</taxon>
        <taxon>Clostridia</taxon>
        <taxon>Peptostreptococcales</taxon>
        <taxon>Filifactoraceae</taxon>
        <taxon>Filifactor</taxon>
    </lineage>
</organism>
<dbReference type="InterPro" id="IPR000835">
    <property type="entry name" value="HTH_MarR-typ"/>
</dbReference>
<gene>
    <name evidence="9" type="ORF">ACFO4R_00935</name>
</gene>
<keyword evidence="2" id="KW-0805">Transcription regulation</keyword>
<dbReference type="Gene3D" id="1.10.10.10">
    <property type="entry name" value="Winged helix-like DNA-binding domain superfamily/Winged helix DNA-binding domain"/>
    <property type="match status" value="1"/>
</dbReference>
<evidence type="ECO:0000256" key="2">
    <source>
        <dbReference type="ARBA" id="ARBA00023015"/>
    </source>
</evidence>
<dbReference type="InterPro" id="IPR036390">
    <property type="entry name" value="WH_DNA-bd_sf"/>
</dbReference>